<protein>
    <submittedName>
        <fullName evidence="1">Uncharacterized protein</fullName>
    </submittedName>
</protein>
<organism evidence="1">
    <name type="scientific">Siphoviridae sp. ctUF252</name>
    <dbReference type="NCBI Taxonomy" id="2826350"/>
    <lineage>
        <taxon>Viruses</taxon>
        <taxon>Duplodnaviria</taxon>
        <taxon>Heunggongvirae</taxon>
        <taxon>Uroviricota</taxon>
        <taxon>Caudoviricetes</taxon>
    </lineage>
</organism>
<dbReference type="Pfam" id="PF05895">
    <property type="entry name" value="DUF859"/>
    <property type="match status" value="1"/>
</dbReference>
<proteinExistence type="predicted"/>
<accession>A0A8S5NI58</accession>
<evidence type="ECO:0000313" key="1">
    <source>
        <dbReference type="EMBL" id="DAD94060.1"/>
    </source>
</evidence>
<dbReference type="EMBL" id="BK015173">
    <property type="protein sequence ID" value="DAD94060.1"/>
    <property type="molecule type" value="Genomic_DNA"/>
</dbReference>
<sequence>MARINGSVSQRSDSYSFFIDWSESMNSNYTSTNQTTVSATAYIYCSKHTAHASGLSQKLVIDGTEFPATKSVNLSSGVTVALVSGSKTITHDADGRKSITISADCDLPDGNGWGPAWGSASGTAELTTIPRASSISATDANIGSSSIIIINRASSEFTHTVTYSFSGLSEKIATKTGSTSLGWTVPTSFYQKIPNSQTGTVTITCDTYSGDTKIGTKTTTMTISVPESSHPVIDSATAIDTNATTVALTGSNKRLVNYKSTVKLSVTGRCLNYAGFSKLRERNIYDIPATKTTSGATTTVTGTKTYENNTLEQFKICLVDTRDKMSDYKILNQANGDFTVVPYIPLTINAEFKRTTPTRRRSKLKLFRKFLQWLF</sequence>
<reference evidence="1" key="1">
    <citation type="journal article" date="2021" name="Proc. Natl. Acad. Sci. U.S.A.">
        <title>A Catalog of Tens of Thousands of Viruses from Human Metagenomes Reveals Hidden Associations with Chronic Diseases.</title>
        <authorList>
            <person name="Tisza M.J."/>
            <person name="Buck C.B."/>
        </authorList>
    </citation>
    <scope>NUCLEOTIDE SEQUENCE</scope>
    <source>
        <strain evidence="1">CtUF252</strain>
    </source>
</reference>
<dbReference type="InterPro" id="IPR008577">
    <property type="entry name" value="DUF859"/>
</dbReference>
<name>A0A8S5NI58_9CAUD</name>